<evidence type="ECO:0000256" key="7">
    <source>
        <dbReference type="ARBA" id="ARBA00023157"/>
    </source>
</evidence>
<evidence type="ECO:0000256" key="6">
    <source>
        <dbReference type="ARBA" id="ARBA00023136"/>
    </source>
</evidence>
<keyword evidence="6" id="KW-0472">Membrane</keyword>
<comment type="subcellular location">
    <subcellularLocation>
        <location evidence="1">Membrane</location>
        <topology evidence="1">Single-pass type I membrane protein</topology>
    </subcellularLocation>
</comment>
<feature type="region of interest" description="Disordered" evidence="12">
    <location>
        <begin position="1"/>
        <end position="23"/>
    </location>
</feature>
<dbReference type="PANTHER" id="PTHR47460:SF1">
    <property type="entry name" value="SERINE_THREONINE-PROTEIN KINASE-LIKE PROTEIN ACR4"/>
    <property type="match status" value="1"/>
</dbReference>
<evidence type="ECO:0000256" key="9">
    <source>
        <dbReference type="ARBA" id="ARBA00023180"/>
    </source>
</evidence>
<name>A0A1X6PAR1_PORUM</name>
<evidence type="ECO:0000256" key="3">
    <source>
        <dbReference type="ARBA" id="ARBA00022692"/>
    </source>
</evidence>
<dbReference type="OrthoDB" id="61110at2759"/>
<dbReference type="PANTHER" id="PTHR47460">
    <property type="entry name" value="SERINE/THREONINE-PROTEIN KINASE-LIKE PROTEIN ACR4"/>
    <property type="match status" value="1"/>
</dbReference>
<keyword evidence="3" id="KW-0812">Transmembrane</keyword>
<keyword evidence="14" id="KW-1185">Reference proteome</keyword>
<organism evidence="13 14">
    <name type="scientific">Porphyra umbilicalis</name>
    <name type="common">Purple laver</name>
    <name type="synonym">Red alga</name>
    <dbReference type="NCBI Taxonomy" id="2786"/>
    <lineage>
        <taxon>Eukaryota</taxon>
        <taxon>Rhodophyta</taxon>
        <taxon>Bangiophyceae</taxon>
        <taxon>Bangiales</taxon>
        <taxon>Bangiaceae</taxon>
        <taxon>Porphyra</taxon>
    </lineage>
</organism>
<evidence type="ECO:0000256" key="2">
    <source>
        <dbReference type="ARBA" id="ARBA00012513"/>
    </source>
</evidence>
<proteinExistence type="predicted"/>
<evidence type="ECO:0000256" key="4">
    <source>
        <dbReference type="ARBA" id="ARBA00022729"/>
    </source>
</evidence>
<comment type="catalytic activity">
    <reaction evidence="10">
        <text>L-threonyl-[protein] + ATP = O-phospho-L-threonyl-[protein] + ADP + H(+)</text>
        <dbReference type="Rhea" id="RHEA:46608"/>
        <dbReference type="Rhea" id="RHEA-COMP:11060"/>
        <dbReference type="Rhea" id="RHEA-COMP:11605"/>
        <dbReference type="ChEBI" id="CHEBI:15378"/>
        <dbReference type="ChEBI" id="CHEBI:30013"/>
        <dbReference type="ChEBI" id="CHEBI:30616"/>
        <dbReference type="ChEBI" id="CHEBI:61977"/>
        <dbReference type="ChEBI" id="CHEBI:456216"/>
        <dbReference type="EC" id="2.7.11.1"/>
    </reaction>
</comment>
<keyword evidence="5" id="KW-1133">Transmembrane helix</keyword>
<keyword evidence="4" id="KW-0732">Signal</keyword>
<keyword evidence="9" id="KW-0325">Glycoprotein</keyword>
<protein>
    <recommendedName>
        <fullName evidence="2">non-specific serine/threonine protein kinase</fullName>
        <ecNumber evidence="2">2.7.11.1</ecNumber>
    </recommendedName>
</protein>
<evidence type="ECO:0000313" key="13">
    <source>
        <dbReference type="EMBL" id="OSX77840.1"/>
    </source>
</evidence>
<keyword evidence="7" id="KW-1015">Disulfide bond</keyword>
<evidence type="ECO:0000256" key="11">
    <source>
        <dbReference type="ARBA" id="ARBA00048679"/>
    </source>
</evidence>
<dbReference type="EC" id="2.7.11.1" evidence="2"/>
<evidence type="ECO:0000256" key="8">
    <source>
        <dbReference type="ARBA" id="ARBA00023170"/>
    </source>
</evidence>
<reference evidence="13 14" key="1">
    <citation type="submission" date="2017-03" db="EMBL/GenBank/DDBJ databases">
        <title>WGS assembly of Porphyra umbilicalis.</title>
        <authorList>
            <person name="Brawley S.H."/>
            <person name="Blouin N.A."/>
            <person name="Ficko-Blean E."/>
            <person name="Wheeler G.L."/>
            <person name="Lohr M."/>
            <person name="Goodson H.V."/>
            <person name="Jenkins J.W."/>
            <person name="Blaby-Haas C.E."/>
            <person name="Helliwell K.E."/>
            <person name="Chan C."/>
            <person name="Marriage T."/>
            <person name="Bhattacharya D."/>
            <person name="Klein A.S."/>
            <person name="Badis Y."/>
            <person name="Brodie J."/>
            <person name="Cao Y."/>
            <person name="Collen J."/>
            <person name="Dittami S.M."/>
            <person name="Gachon C.M."/>
            <person name="Green B.R."/>
            <person name="Karpowicz S."/>
            <person name="Kim J.W."/>
            <person name="Kudahl U."/>
            <person name="Lin S."/>
            <person name="Michel G."/>
            <person name="Mittag M."/>
            <person name="Olson B.J."/>
            <person name="Pangilinan J."/>
            <person name="Peng Y."/>
            <person name="Qiu H."/>
            <person name="Shu S."/>
            <person name="Singer J.T."/>
            <person name="Smith A.G."/>
            <person name="Sprecher B.N."/>
            <person name="Wagner V."/>
            <person name="Wang W."/>
            <person name="Wang Z.-Y."/>
            <person name="Yan J."/>
            <person name="Yarish C."/>
            <person name="Zoeuner-Riek S."/>
            <person name="Zhuang Y."/>
            <person name="Zou Y."/>
            <person name="Lindquist E.A."/>
            <person name="Grimwood J."/>
            <person name="Barry K."/>
            <person name="Rokhsar D.S."/>
            <person name="Schmutz J."/>
            <person name="Stiller J.W."/>
            <person name="Grossman A.R."/>
            <person name="Prochnik S.E."/>
        </authorList>
    </citation>
    <scope>NUCLEOTIDE SEQUENCE [LARGE SCALE GENOMIC DNA]</scope>
    <source>
        <strain evidence="13">4086291</strain>
    </source>
</reference>
<keyword evidence="8" id="KW-0675">Receptor</keyword>
<dbReference type="SUPFAM" id="SSF50985">
    <property type="entry name" value="RCC1/BLIP-II"/>
    <property type="match status" value="1"/>
</dbReference>
<dbReference type="Proteomes" id="UP000218209">
    <property type="component" value="Unassembled WGS sequence"/>
</dbReference>
<comment type="catalytic activity">
    <reaction evidence="11">
        <text>L-seryl-[protein] + ATP = O-phospho-L-seryl-[protein] + ADP + H(+)</text>
        <dbReference type="Rhea" id="RHEA:17989"/>
        <dbReference type="Rhea" id="RHEA-COMP:9863"/>
        <dbReference type="Rhea" id="RHEA-COMP:11604"/>
        <dbReference type="ChEBI" id="CHEBI:15378"/>
        <dbReference type="ChEBI" id="CHEBI:29999"/>
        <dbReference type="ChEBI" id="CHEBI:30616"/>
        <dbReference type="ChEBI" id="CHEBI:83421"/>
        <dbReference type="ChEBI" id="CHEBI:456216"/>
        <dbReference type="EC" id="2.7.11.1"/>
    </reaction>
</comment>
<evidence type="ECO:0000256" key="10">
    <source>
        <dbReference type="ARBA" id="ARBA00047899"/>
    </source>
</evidence>
<dbReference type="GO" id="GO:0004674">
    <property type="term" value="F:protein serine/threonine kinase activity"/>
    <property type="evidence" value="ECO:0007669"/>
    <property type="project" value="UniProtKB-KW"/>
</dbReference>
<dbReference type="EMBL" id="KV918827">
    <property type="protein sequence ID" value="OSX77840.1"/>
    <property type="molecule type" value="Genomic_DNA"/>
</dbReference>
<evidence type="ECO:0000313" key="14">
    <source>
        <dbReference type="Proteomes" id="UP000218209"/>
    </source>
</evidence>
<accession>A0A1X6PAR1</accession>
<dbReference type="AlphaFoldDB" id="A0A1X6PAR1"/>
<dbReference type="InterPro" id="IPR009091">
    <property type="entry name" value="RCC1/BLIP-II"/>
</dbReference>
<dbReference type="GO" id="GO:0016020">
    <property type="term" value="C:membrane"/>
    <property type="evidence" value="ECO:0007669"/>
    <property type="project" value="UniProtKB-SubCell"/>
</dbReference>
<dbReference type="Gene3D" id="2.130.10.30">
    <property type="entry name" value="Regulator of chromosome condensation 1/beta-lactamase-inhibitor protein II"/>
    <property type="match status" value="1"/>
</dbReference>
<evidence type="ECO:0000256" key="5">
    <source>
        <dbReference type="ARBA" id="ARBA00022989"/>
    </source>
</evidence>
<evidence type="ECO:0000256" key="12">
    <source>
        <dbReference type="SAM" id="MobiDB-lite"/>
    </source>
</evidence>
<gene>
    <name evidence="13" type="ORF">BU14_0131s0023</name>
</gene>
<sequence length="468" mass="48982">MVPLPGAAAGGAAGARSRRAAPSRRPRLLAATGAALVAAAAAALAAAPTPVAAELPVVTYLLSNFQLMGLAQGSSSAIRALDDALYFWGDQIPVGSEQTTSQYTWLSVDGHTGYECGIERVTLQTMCWGTDKQVVSSNPGVPALQIATGPRHACVLTFDTSLVDLQHLALKSDTPASNAAFLESVTPVCWGAGGMHSSDNLTPPAIGDAAAGDPIVSVRTGDGFTCVRTFKGRVQCSGEYGNLEGPAEDRVPQGVLFSALTVGEKHVVGIEAGSSELRAWGACSSLNECTPPTGISFAGAEGSLSAGRMFTCALDTRLRPHCWGRVFWPRATPETSEFIEINSGMTHTCGIRRNDTRAACWGECSFGECDPPLEFNRIPCERHAPRGTCLRSVSSGVCESRACGAGYTWRFDAPCGCYYKFASISVPVAGATIGGGPGETTECRTRAGVPFFFLDKKDSTNQAPRCLG</sequence>
<evidence type="ECO:0000256" key="1">
    <source>
        <dbReference type="ARBA" id="ARBA00004479"/>
    </source>
</evidence>